<organism evidence="1 2">
    <name type="scientific">Tenebrionibacter intestinalis</name>
    <dbReference type="NCBI Taxonomy" id="2799638"/>
    <lineage>
        <taxon>Bacteria</taxon>
        <taxon>Pseudomonadati</taxon>
        <taxon>Pseudomonadota</taxon>
        <taxon>Gammaproteobacteria</taxon>
        <taxon>Enterobacterales</taxon>
        <taxon>Enterobacteriaceae</taxon>
        <taxon>Tenebrionibacter/Tenebrionicola group</taxon>
        <taxon>Tenebrionibacter</taxon>
    </lineage>
</organism>
<proteinExistence type="predicted"/>
<evidence type="ECO:0000313" key="2">
    <source>
        <dbReference type="Proteomes" id="UP000659047"/>
    </source>
</evidence>
<dbReference type="AlphaFoldDB" id="A0A8K0XWN3"/>
<protein>
    <submittedName>
        <fullName evidence="1">Biofilm-dependent modulation protein</fullName>
    </submittedName>
</protein>
<gene>
    <name evidence="1" type="ORF">JJB97_05120</name>
</gene>
<comment type="caution">
    <text evidence="1">The sequence shown here is derived from an EMBL/GenBank/DDBJ whole genome shotgun (WGS) entry which is preliminary data.</text>
</comment>
<accession>A0A8K0XWN3</accession>
<dbReference type="Proteomes" id="UP000659047">
    <property type="component" value="Unassembled WGS sequence"/>
</dbReference>
<sequence>MHTYFPAESNTHSVHPVLIEAIKQGLRAKNGSVTQGDVLMELIKWVEASDNAILSDIYQQTIYYIVEGRDEPQAR</sequence>
<dbReference type="InterPro" id="IPR019625">
    <property type="entry name" value="Biofilm-dep_modulation_Bdm_put"/>
</dbReference>
<dbReference type="Pfam" id="PF10684">
    <property type="entry name" value="BDM"/>
    <property type="match status" value="1"/>
</dbReference>
<evidence type="ECO:0000313" key="1">
    <source>
        <dbReference type="EMBL" id="MBK4714723.1"/>
    </source>
</evidence>
<keyword evidence="2" id="KW-1185">Reference proteome</keyword>
<dbReference type="EMBL" id="JAEPBH010000009">
    <property type="protein sequence ID" value="MBK4714723.1"/>
    <property type="molecule type" value="Genomic_DNA"/>
</dbReference>
<dbReference type="RefSeq" id="WP_238712953.1">
    <property type="nucleotide sequence ID" value="NZ_JAEPBH010000009.1"/>
</dbReference>
<name>A0A8K0XWN3_9ENTR</name>
<reference evidence="1" key="1">
    <citation type="submission" date="2021-01" db="EMBL/GenBank/DDBJ databases">
        <title>Intestinitalea alba gen. nov., sp. nov., a novel genus of the family Enterobacteriaceae, isolated from the gut of the plastic-eating mealworm Tenebrio molitor L.</title>
        <authorList>
            <person name="Yang Y."/>
        </authorList>
    </citation>
    <scope>NUCLEOTIDE SEQUENCE</scope>
    <source>
        <strain evidence="1">BIT-L3</strain>
    </source>
</reference>